<feature type="region of interest" description="Disordered" evidence="3">
    <location>
        <begin position="53"/>
        <end position="90"/>
    </location>
</feature>
<dbReference type="SMART" id="SM00431">
    <property type="entry name" value="SCAN"/>
    <property type="match status" value="1"/>
</dbReference>
<dbReference type="GO" id="GO:0005634">
    <property type="term" value="C:nucleus"/>
    <property type="evidence" value="ECO:0007669"/>
    <property type="project" value="UniProtKB-SubCell"/>
</dbReference>
<keyword evidence="1 2" id="KW-0539">Nucleus</keyword>
<feature type="domain" description="SCAN box" evidence="4">
    <location>
        <begin position="1"/>
        <end position="40"/>
    </location>
</feature>
<evidence type="ECO:0000313" key="6">
    <source>
        <dbReference type="Proteomes" id="UP000551758"/>
    </source>
</evidence>
<dbReference type="InterPro" id="IPR050916">
    <property type="entry name" value="SCAN-C2H2_zinc_finger"/>
</dbReference>
<organism evidence="5 6">
    <name type="scientific">Diceros bicornis minor</name>
    <name type="common">South-central black rhinoceros</name>
    <dbReference type="NCBI Taxonomy" id="77932"/>
    <lineage>
        <taxon>Eukaryota</taxon>
        <taxon>Metazoa</taxon>
        <taxon>Chordata</taxon>
        <taxon>Craniata</taxon>
        <taxon>Vertebrata</taxon>
        <taxon>Euteleostomi</taxon>
        <taxon>Mammalia</taxon>
        <taxon>Eutheria</taxon>
        <taxon>Laurasiatheria</taxon>
        <taxon>Perissodactyla</taxon>
        <taxon>Rhinocerotidae</taxon>
        <taxon>Diceros</taxon>
    </lineage>
</organism>
<dbReference type="EMBL" id="JACDTQ010000092">
    <property type="protein sequence ID" value="KAF5929469.1"/>
    <property type="molecule type" value="Genomic_DNA"/>
</dbReference>
<dbReference type="PROSITE" id="PS50804">
    <property type="entry name" value="SCAN_BOX"/>
    <property type="match status" value="1"/>
</dbReference>
<evidence type="ECO:0000256" key="1">
    <source>
        <dbReference type="ARBA" id="ARBA00023242"/>
    </source>
</evidence>
<evidence type="ECO:0000256" key="3">
    <source>
        <dbReference type="SAM" id="MobiDB-lite"/>
    </source>
</evidence>
<dbReference type="InterPro" id="IPR003309">
    <property type="entry name" value="SCAN_dom"/>
</dbReference>
<accession>A0A7J7FN54</accession>
<reference evidence="5 6" key="1">
    <citation type="journal article" date="2020" name="Mol. Biol. Evol.">
        <title>Interspecific Gene Flow and the Evolution of Specialization in Black and White Rhinoceros.</title>
        <authorList>
            <person name="Moodley Y."/>
            <person name="Westbury M.V."/>
            <person name="Russo I.M."/>
            <person name="Gopalakrishnan S."/>
            <person name="Rakotoarivelo A."/>
            <person name="Olsen R.A."/>
            <person name="Prost S."/>
            <person name="Tunstall T."/>
            <person name="Ryder O.A."/>
            <person name="Dalen L."/>
            <person name="Bruford M.W."/>
        </authorList>
    </citation>
    <scope>NUCLEOTIDE SEQUENCE [LARGE SCALE GENOMIC DNA]</scope>
    <source>
        <strain evidence="5">SBR-YM</strain>
        <tissue evidence="5">Skin</tissue>
    </source>
</reference>
<comment type="subcellular location">
    <subcellularLocation>
        <location evidence="2">Nucleus</location>
    </subcellularLocation>
</comment>
<protein>
    <recommendedName>
        <fullName evidence="4">SCAN box domain-containing protein</fullName>
    </recommendedName>
</protein>
<dbReference type="Pfam" id="PF02023">
    <property type="entry name" value="SCAN"/>
    <property type="match status" value="1"/>
</dbReference>
<evidence type="ECO:0000313" key="5">
    <source>
        <dbReference type="EMBL" id="KAF5929469.1"/>
    </source>
</evidence>
<dbReference type="PANTHER" id="PTHR45935">
    <property type="entry name" value="PROTEIN ZBED8-RELATED"/>
    <property type="match status" value="1"/>
</dbReference>
<dbReference type="SUPFAM" id="SSF47353">
    <property type="entry name" value="Retrovirus capsid dimerization domain-like"/>
    <property type="match status" value="1"/>
</dbReference>
<comment type="caution">
    <text evidence="5">The sequence shown here is derived from an EMBL/GenBank/DDBJ whole genome shotgun (WGS) entry which is preliminary data.</text>
</comment>
<dbReference type="PANTHER" id="PTHR45935:SF15">
    <property type="entry name" value="SCAN BOX DOMAIN-CONTAINING PROTEIN"/>
    <property type="match status" value="1"/>
</dbReference>
<name>A0A7J7FN54_DICBM</name>
<dbReference type="Gene3D" id="1.10.4020.10">
    <property type="entry name" value="DNA breaking-rejoining enzymes"/>
    <property type="match status" value="1"/>
</dbReference>
<keyword evidence="6" id="KW-1185">Reference proteome</keyword>
<proteinExistence type="predicted"/>
<dbReference type="Proteomes" id="UP000551758">
    <property type="component" value="Unassembled WGS sequence"/>
</dbReference>
<gene>
    <name evidence="5" type="ORF">HPG69_007219</name>
</gene>
<dbReference type="AlphaFoldDB" id="A0A7J7FN54"/>
<sequence length="90" mass="9312">MLELLVLGQFLGALPSRMRTWVQSQAPRTRGEAASLVEDLTQMSQQEGIRAGAPPAGLVATATSESPHQGAGRGALHPRLTGPGPLASEA</sequence>
<evidence type="ECO:0000256" key="2">
    <source>
        <dbReference type="PROSITE-ProRule" id="PRU00187"/>
    </source>
</evidence>
<evidence type="ECO:0000259" key="4">
    <source>
        <dbReference type="PROSITE" id="PS50804"/>
    </source>
</evidence>
<dbReference type="InterPro" id="IPR038269">
    <property type="entry name" value="SCAN_sf"/>
</dbReference>